<feature type="coiled-coil region" evidence="1">
    <location>
        <begin position="85"/>
        <end position="112"/>
    </location>
</feature>
<dbReference type="InterPro" id="IPR036390">
    <property type="entry name" value="WH_DNA-bd_sf"/>
</dbReference>
<keyword evidence="5" id="KW-1185">Reference proteome</keyword>
<dbReference type="PANTHER" id="PTHR33169">
    <property type="entry name" value="PADR-FAMILY TRANSCRIPTIONAL REGULATOR"/>
    <property type="match status" value="1"/>
</dbReference>
<name>A0ABV5ABV0_9BACL</name>
<evidence type="ECO:0000256" key="1">
    <source>
        <dbReference type="SAM" id="Coils"/>
    </source>
</evidence>
<dbReference type="Gene3D" id="1.10.10.10">
    <property type="entry name" value="Winged helix-like DNA-binding domain superfamily/Winged helix DNA-binding domain"/>
    <property type="match status" value="1"/>
</dbReference>
<evidence type="ECO:0000256" key="2">
    <source>
        <dbReference type="SAM" id="Phobius"/>
    </source>
</evidence>
<comment type="caution">
    <text evidence="4">The sequence shown here is derived from an EMBL/GenBank/DDBJ whole genome shotgun (WGS) entry which is preliminary data.</text>
</comment>
<dbReference type="RefSeq" id="WP_275475211.1">
    <property type="nucleotide sequence ID" value="NZ_CP162940.1"/>
</dbReference>
<proteinExistence type="predicted"/>
<dbReference type="Proteomes" id="UP001579974">
    <property type="component" value="Unassembled WGS sequence"/>
</dbReference>
<accession>A0ABV5ABV0</accession>
<dbReference type="InterPro" id="IPR005149">
    <property type="entry name" value="Tscrpt_reg_PadR_N"/>
</dbReference>
<keyword evidence="1" id="KW-0175">Coiled coil</keyword>
<protein>
    <submittedName>
        <fullName evidence="4">Helix-turn-helix transcriptional regulator</fullName>
    </submittedName>
</protein>
<keyword evidence="2" id="KW-1133">Transmembrane helix</keyword>
<gene>
    <name evidence="4" type="ORF">KKP3000_003021</name>
</gene>
<dbReference type="Pfam" id="PF03551">
    <property type="entry name" value="PadR"/>
    <property type="match status" value="1"/>
</dbReference>
<keyword evidence="2" id="KW-0472">Membrane</keyword>
<feature type="domain" description="Transcription regulator PadR N-terminal" evidence="3">
    <location>
        <begin position="17"/>
        <end position="88"/>
    </location>
</feature>
<dbReference type="InterPro" id="IPR036388">
    <property type="entry name" value="WH-like_DNA-bd_sf"/>
</dbReference>
<evidence type="ECO:0000313" key="5">
    <source>
        <dbReference type="Proteomes" id="UP001579974"/>
    </source>
</evidence>
<evidence type="ECO:0000313" key="4">
    <source>
        <dbReference type="EMBL" id="MFB5189744.1"/>
    </source>
</evidence>
<reference evidence="4 5" key="1">
    <citation type="journal article" date="2024" name="Int. J. Mol. Sci.">
        <title>Exploration of Alicyclobacillus spp. Genome in Search of Antibiotic Resistance.</title>
        <authorList>
            <person name="Bucka-Kolendo J."/>
            <person name="Kiousi D.E."/>
            <person name="Dekowska A."/>
            <person name="Mikolajczuk-Szczyrba A."/>
            <person name="Karadedos D.M."/>
            <person name="Michael P."/>
            <person name="Galanis A."/>
            <person name="Sokolowska B."/>
        </authorList>
    </citation>
    <scope>NUCLEOTIDE SEQUENCE [LARGE SCALE GENOMIC DNA]</scope>
    <source>
        <strain evidence="4 5">KKP 3000</strain>
    </source>
</reference>
<dbReference type="InterPro" id="IPR052509">
    <property type="entry name" value="Metal_resp_DNA-bind_regulator"/>
</dbReference>
<sequence>MSKENDFVPLTEAFYYILVTLYAGPLHGYGIMQEVEKISSGKTIIGAGTLYTALNTLAKRKYIENVNPSSADSRRKVYSITAPGRAALLAEINRLEELLENGRQAIHRQRGDSQ</sequence>
<dbReference type="EMBL" id="JBDXSU010000003">
    <property type="protein sequence ID" value="MFB5189744.1"/>
    <property type="molecule type" value="Genomic_DNA"/>
</dbReference>
<dbReference type="PANTHER" id="PTHR33169:SF13">
    <property type="entry name" value="PADR-FAMILY TRANSCRIPTIONAL REGULATOR"/>
    <property type="match status" value="1"/>
</dbReference>
<dbReference type="SUPFAM" id="SSF46785">
    <property type="entry name" value="Winged helix' DNA-binding domain"/>
    <property type="match status" value="1"/>
</dbReference>
<keyword evidence="2" id="KW-0812">Transmembrane</keyword>
<organism evidence="4 5">
    <name type="scientific">Alicyclobacillus fastidiosus</name>
    <dbReference type="NCBI Taxonomy" id="392011"/>
    <lineage>
        <taxon>Bacteria</taxon>
        <taxon>Bacillati</taxon>
        <taxon>Bacillota</taxon>
        <taxon>Bacilli</taxon>
        <taxon>Bacillales</taxon>
        <taxon>Alicyclobacillaceae</taxon>
        <taxon>Alicyclobacillus</taxon>
    </lineage>
</organism>
<evidence type="ECO:0000259" key="3">
    <source>
        <dbReference type="Pfam" id="PF03551"/>
    </source>
</evidence>
<feature type="transmembrane region" description="Helical" evidence="2">
    <location>
        <begin position="13"/>
        <end position="32"/>
    </location>
</feature>